<dbReference type="SUPFAM" id="SSF82671">
    <property type="entry name" value="SEA domain"/>
    <property type="match status" value="1"/>
</dbReference>
<keyword evidence="1" id="KW-1015">Disulfide bond</keyword>
<dbReference type="AlphaFoldDB" id="A0A212C3A7"/>
<keyword evidence="2" id="KW-1133">Transmembrane helix</keyword>
<evidence type="ECO:0000313" key="5">
    <source>
        <dbReference type="Proteomes" id="UP000242450"/>
    </source>
</evidence>
<dbReference type="OrthoDB" id="414661at2759"/>
<dbReference type="FunFam" id="3.30.70.960:FF:000005">
    <property type="entry name" value="transmembrane protease serine 7"/>
    <property type="match status" value="1"/>
</dbReference>
<reference evidence="4 5" key="1">
    <citation type="journal article" date="2018" name="Mol. Genet. Genomics">
        <title>The red deer Cervus elaphus genome CerEla1.0: sequencing, annotating, genes, and chromosomes.</title>
        <authorList>
            <person name="Bana N.A."/>
            <person name="Nyiri A."/>
            <person name="Nagy J."/>
            <person name="Frank K."/>
            <person name="Nagy T."/>
            <person name="Steger V."/>
            <person name="Schiller M."/>
            <person name="Lakatos P."/>
            <person name="Sugar L."/>
            <person name="Horn P."/>
            <person name="Barta E."/>
            <person name="Orosz L."/>
        </authorList>
    </citation>
    <scope>NUCLEOTIDE SEQUENCE [LARGE SCALE GENOMIC DNA]</scope>
    <source>
        <strain evidence="4">Hungarian</strain>
    </source>
</reference>
<dbReference type="EMBL" id="MKHE01000031">
    <property type="protein sequence ID" value="OWK00491.1"/>
    <property type="molecule type" value="Genomic_DNA"/>
</dbReference>
<dbReference type="SUPFAM" id="SSF49854">
    <property type="entry name" value="Spermadhesin, CUB domain"/>
    <property type="match status" value="1"/>
</dbReference>
<feature type="transmembrane region" description="Helical" evidence="2">
    <location>
        <begin position="47"/>
        <end position="69"/>
    </location>
</feature>
<evidence type="ECO:0000256" key="1">
    <source>
        <dbReference type="ARBA" id="ARBA00023157"/>
    </source>
</evidence>
<feature type="non-terminal residue" evidence="4">
    <location>
        <position position="1"/>
    </location>
</feature>
<dbReference type="Gene3D" id="3.30.70.960">
    <property type="entry name" value="SEA domain"/>
    <property type="match status" value="1"/>
</dbReference>
<keyword evidence="2" id="KW-0472">Membrane</keyword>
<comment type="caution">
    <text evidence="4">The sequence shown here is derived from an EMBL/GenBank/DDBJ whole genome shotgun (WGS) entry which is preliminary data.</text>
</comment>
<accession>A0A212C3A7</accession>
<dbReference type="InterPro" id="IPR000082">
    <property type="entry name" value="SEA_dom"/>
</dbReference>
<dbReference type="Pfam" id="PF01390">
    <property type="entry name" value="SEA"/>
    <property type="match status" value="1"/>
</dbReference>
<keyword evidence="5" id="KW-1185">Reference proteome</keyword>
<organism evidence="4 5">
    <name type="scientific">Cervus elaphus hippelaphus</name>
    <name type="common">European red deer</name>
    <dbReference type="NCBI Taxonomy" id="46360"/>
    <lineage>
        <taxon>Eukaryota</taxon>
        <taxon>Metazoa</taxon>
        <taxon>Chordata</taxon>
        <taxon>Craniata</taxon>
        <taxon>Vertebrata</taxon>
        <taxon>Euteleostomi</taxon>
        <taxon>Mammalia</taxon>
        <taxon>Eutheria</taxon>
        <taxon>Laurasiatheria</taxon>
        <taxon>Artiodactyla</taxon>
        <taxon>Ruminantia</taxon>
        <taxon>Pecora</taxon>
        <taxon>Cervidae</taxon>
        <taxon>Cervinae</taxon>
        <taxon>Cervus</taxon>
    </lineage>
</organism>
<evidence type="ECO:0000313" key="4">
    <source>
        <dbReference type="EMBL" id="OWK00491.1"/>
    </source>
</evidence>
<evidence type="ECO:0000259" key="3">
    <source>
        <dbReference type="PROSITE" id="PS50024"/>
    </source>
</evidence>
<protein>
    <recommendedName>
        <fullName evidence="3">SEA domain-containing protein</fullName>
    </recommendedName>
</protein>
<evidence type="ECO:0000256" key="2">
    <source>
        <dbReference type="SAM" id="Phobius"/>
    </source>
</evidence>
<keyword evidence="2" id="KW-0812">Transmembrane</keyword>
<feature type="non-terminal residue" evidence="4">
    <location>
        <position position="288"/>
    </location>
</feature>
<name>A0A212C3A7_CEREH</name>
<proteinExistence type="predicted"/>
<sequence length="288" mass="32314">ISNISVQVVSAPGKLPGRRPPRKPIARAKPEKQLKKKAPFWNVQNKIILFTAFLFLLAVTAWTLLWLYIRETESRDAFYFAGMFRITNIEFLPEYRQKESRKFLSVARTVQQVINLVYTASALSRSYRQSVVADVSNNKGGLLVHFWLVFVMPQAKGHIFCEDCVAAILKDSIQTSIINRTSVGNLQGLAVDMDSVVLNAGLRSDYASTTGSDKGCSQDFYADHLSLRYPLEISTTSGRLMCHFKLVALVGHLIRLSVESVQIEADNCVTDSLTIYDSLLPIRSTILY</sequence>
<dbReference type="InterPro" id="IPR036364">
    <property type="entry name" value="SEA_dom_sf"/>
</dbReference>
<dbReference type="Proteomes" id="UP000242450">
    <property type="component" value="Chromosome 31"/>
</dbReference>
<gene>
    <name evidence="4" type="ORF">Celaphus_00019572</name>
</gene>
<dbReference type="InterPro" id="IPR035914">
    <property type="entry name" value="Sperma_CUB_dom_sf"/>
</dbReference>
<feature type="domain" description="SEA" evidence="3">
    <location>
        <begin position="76"/>
        <end position="203"/>
    </location>
</feature>
<dbReference type="PROSITE" id="PS50024">
    <property type="entry name" value="SEA"/>
    <property type="match status" value="1"/>
</dbReference>